<proteinExistence type="predicted"/>
<dbReference type="RefSeq" id="WP_406787805.1">
    <property type="nucleotide sequence ID" value="NZ_JBJIAA010000009.1"/>
</dbReference>
<name>A0ABW8TF67_9CLOT</name>
<sequence length="191" mass="22083">MKIKKLIIDADICIKIGWIKNISLIEMLIPAITEKAYMHRYVYEDEILTPKNAKMQINNLINVGIIEILDEECLGVLDRKIYEDTKDILKWAMIGTKEKGKNWGEVLSLSMAKVFGIPYFMSDERELQGIIDSYLSTGSNEDIKVIRVKDLIVWIKDNPECGLNRKLAKVLWIGTGKNKKEFDDFIWNTQL</sequence>
<accession>A0ABW8TF67</accession>
<protein>
    <recommendedName>
        <fullName evidence="3">PIN domain-containing protein</fullName>
    </recommendedName>
</protein>
<dbReference type="EMBL" id="JBJIAA010000009">
    <property type="protein sequence ID" value="MFL0251149.1"/>
    <property type="molecule type" value="Genomic_DNA"/>
</dbReference>
<evidence type="ECO:0000313" key="1">
    <source>
        <dbReference type="EMBL" id="MFL0251149.1"/>
    </source>
</evidence>
<comment type="caution">
    <text evidence="1">The sequence shown here is derived from an EMBL/GenBank/DDBJ whole genome shotgun (WGS) entry which is preliminary data.</text>
</comment>
<evidence type="ECO:0000313" key="2">
    <source>
        <dbReference type="Proteomes" id="UP001623592"/>
    </source>
</evidence>
<evidence type="ECO:0008006" key="3">
    <source>
        <dbReference type="Google" id="ProtNLM"/>
    </source>
</evidence>
<keyword evidence="2" id="KW-1185">Reference proteome</keyword>
<organism evidence="1 2">
    <name type="scientific">Clostridium neuense</name>
    <dbReference type="NCBI Taxonomy" id="1728934"/>
    <lineage>
        <taxon>Bacteria</taxon>
        <taxon>Bacillati</taxon>
        <taxon>Bacillota</taxon>
        <taxon>Clostridia</taxon>
        <taxon>Eubacteriales</taxon>
        <taxon>Clostridiaceae</taxon>
        <taxon>Clostridium</taxon>
    </lineage>
</organism>
<reference evidence="1 2" key="1">
    <citation type="submission" date="2024-11" db="EMBL/GenBank/DDBJ databases">
        <authorList>
            <person name="Heng Y.C."/>
            <person name="Lim A.C.H."/>
            <person name="Lee J.K.Y."/>
            <person name="Kittelmann S."/>
        </authorList>
    </citation>
    <scope>NUCLEOTIDE SEQUENCE [LARGE SCALE GENOMIC DNA]</scope>
    <source>
        <strain evidence="1 2">WILCCON 0114</strain>
    </source>
</reference>
<gene>
    <name evidence="1" type="ORF">ACJDT4_12000</name>
</gene>
<dbReference type="Proteomes" id="UP001623592">
    <property type="component" value="Unassembled WGS sequence"/>
</dbReference>